<keyword evidence="1" id="KW-1133">Transmembrane helix</keyword>
<evidence type="ECO:0000313" key="2">
    <source>
        <dbReference type="EMBL" id="MCW3788720.1"/>
    </source>
</evidence>
<keyword evidence="1" id="KW-0812">Transmembrane</keyword>
<keyword evidence="1" id="KW-0472">Membrane</keyword>
<dbReference type="AlphaFoldDB" id="A0AAE3M8E7"/>
<dbReference type="Proteomes" id="UP001209229">
    <property type="component" value="Unassembled WGS sequence"/>
</dbReference>
<feature type="transmembrane region" description="Helical" evidence="1">
    <location>
        <begin position="70"/>
        <end position="88"/>
    </location>
</feature>
<accession>A0AAE3M8E7</accession>
<dbReference type="EMBL" id="JAPDPJ010000063">
    <property type="protein sequence ID" value="MCW3788720.1"/>
    <property type="molecule type" value="Genomic_DNA"/>
</dbReference>
<feature type="transmembrane region" description="Helical" evidence="1">
    <location>
        <begin position="16"/>
        <end position="35"/>
    </location>
</feature>
<comment type="caution">
    <text evidence="2">The sequence shown here is derived from an EMBL/GenBank/DDBJ whole genome shotgun (WGS) entry which is preliminary data.</text>
</comment>
<name>A0AAE3M8E7_9BACT</name>
<organism evidence="2 3">
    <name type="scientific">Plebeiibacterium sediminum</name>
    <dbReference type="NCBI Taxonomy" id="2992112"/>
    <lineage>
        <taxon>Bacteria</taxon>
        <taxon>Pseudomonadati</taxon>
        <taxon>Bacteroidota</taxon>
        <taxon>Bacteroidia</taxon>
        <taxon>Marinilabiliales</taxon>
        <taxon>Marinilabiliaceae</taxon>
        <taxon>Plebeiibacterium</taxon>
    </lineage>
</organism>
<evidence type="ECO:0000256" key="1">
    <source>
        <dbReference type="SAM" id="Phobius"/>
    </source>
</evidence>
<reference evidence="2" key="1">
    <citation type="submission" date="2022-10" db="EMBL/GenBank/DDBJ databases">
        <authorList>
            <person name="Yu W.X."/>
        </authorList>
    </citation>
    <scope>NUCLEOTIDE SEQUENCE</scope>
    <source>
        <strain evidence="2">AAT</strain>
    </source>
</reference>
<proteinExistence type="predicted"/>
<sequence length="218" mass="24900">MQQLKGFLDLLKKNRIIIYVMLGLALTMQVCSIANPGPEKVEEGYSENAVSQYSEQPLQQPEVGEKPQTFNFNSLWLMLVVTLVFYVAKRKGWLDKIMPQLVIFRVGHYKVKSNGNLALRVFIINQTKRDITFNAPSIQFYKGSSKREFAIKNIGGHNYFPLTLMPGTGHKFTIDAQKFYNNVDGLNDYKTIAMQICTNTGKCYKSIKWPASLAFRKL</sequence>
<dbReference type="RefSeq" id="WP_301192277.1">
    <property type="nucleotide sequence ID" value="NZ_JAPDPJ010000063.1"/>
</dbReference>
<keyword evidence="3" id="KW-1185">Reference proteome</keyword>
<protein>
    <submittedName>
        <fullName evidence="2">Uncharacterized protein</fullName>
    </submittedName>
</protein>
<gene>
    <name evidence="2" type="ORF">OM075_19780</name>
</gene>
<evidence type="ECO:0000313" key="3">
    <source>
        <dbReference type="Proteomes" id="UP001209229"/>
    </source>
</evidence>